<accession>A0ABR9M841</accession>
<evidence type="ECO:0000259" key="3">
    <source>
        <dbReference type="PROSITE" id="PS51186"/>
    </source>
</evidence>
<comment type="caution">
    <text evidence="4">The sequence shown here is derived from an EMBL/GenBank/DDBJ whole genome shotgun (WGS) entry which is preliminary data.</text>
</comment>
<dbReference type="CDD" id="cd04301">
    <property type="entry name" value="NAT_SF"/>
    <property type="match status" value="2"/>
</dbReference>
<dbReference type="RefSeq" id="WP_192789186.1">
    <property type="nucleotide sequence ID" value="NZ_JADBEK010000001.1"/>
</dbReference>
<keyword evidence="2" id="KW-0012">Acyltransferase</keyword>
<dbReference type="SUPFAM" id="SSF55729">
    <property type="entry name" value="Acyl-CoA N-acyltransferases (Nat)"/>
    <property type="match status" value="2"/>
</dbReference>
<dbReference type="Proteomes" id="UP000633509">
    <property type="component" value="Unassembled WGS sequence"/>
</dbReference>
<feature type="domain" description="N-acetyltransferase" evidence="3">
    <location>
        <begin position="1"/>
        <end position="164"/>
    </location>
</feature>
<evidence type="ECO:0000313" key="4">
    <source>
        <dbReference type="EMBL" id="MBE1589082.1"/>
    </source>
</evidence>
<dbReference type="PROSITE" id="PS51186">
    <property type="entry name" value="GNAT"/>
    <property type="match status" value="2"/>
</dbReference>
<dbReference type="PANTHER" id="PTHR43877:SF2">
    <property type="entry name" value="AMINOALKYLPHOSPHONATE N-ACETYLTRANSFERASE-RELATED"/>
    <property type="match status" value="1"/>
</dbReference>
<dbReference type="InterPro" id="IPR000182">
    <property type="entry name" value="GNAT_dom"/>
</dbReference>
<dbReference type="InterPro" id="IPR050832">
    <property type="entry name" value="Bact_Acetyltransf"/>
</dbReference>
<name>A0ABR9M841_9ACTN</name>
<evidence type="ECO:0000256" key="2">
    <source>
        <dbReference type="ARBA" id="ARBA00023315"/>
    </source>
</evidence>
<dbReference type="InterPro" id="IPR016181">
    <property type="entry name" value="Acyl_CoA_acyltransferase"/>
</dbReference>
<evidence type="ECO:0000256" key="1">
    <source>
        <dbReference type="ARBA" id="ARBA00022679"/>
    </source>
</evidence>
<evidence type="ECO:0000313" key="5">
    <source>
        <dbReference type="Proteomes" id="UP000633509"/>
    </source>
</evidence>
<organism evidence="4 5">
    <name type="scientific">Nonomuraea angiospora</name>
    <dbReference type="NCBI Taxonomy" id="46172"/>
    <lineage>
        <taxon>Bacteria</taxon>
        <taxon>Bacillati</taxon>
        <taxon>Actinomycetota</taxon>
        <taxon>Actinomycetes</taxon>
        <taxon>Streptosporangiales</taxon>
        <taxon>Streptosporangiaceae</taxon>
        <taxon>Nonomuraea</taxon>
    </lineage>
</organism>
<gene>
    <name evidence="4" type="ORF">H4W80_007340</name>
</gene>
<feature type="domain" description="N-acetyltransferase" evidence="3">
    <location>
        <begin position="166"/>
        <end position="319"/>
    </location>
</feature>
<dbReference type="EMBL" id="JADBEK010000001">
    <property type="protein sequence ID" value="MBE1589082.1"/>
    <property type="molecule type" value="Genomic_DNA"/>
</dbReference>
<keyword evidence="5" id="KW-1185">Reference proteome</keyword>
<sequence length="319" mass="34485">MEWGPLTGDDAEALAELWAAMEAEDRTGEIQDVDDAADQVSSHLVDLDAGTLAARDGDRIVAFGYLPVRQTADDLHMMRLSGGVHPAYRGQGLGRRIIDWSVRTAPGVSERAHPGVPLELHVDVLDARSGLAALVEGAGFTAVRWFARMERSLSGGLPAVRPPEGVSIAAWSPEFDEGARQVRNESFRDHWGSVRHTSESWRAMMTGTRNFRPESSFVALADGRPVGVLITHFFEAAAARRGERQAWIQIIGTLREWRGKGVASTLIGHALATFGDQGYESAGLGVDADNPTGAVSVYARAGFEITRRSTTYALPIKPA</sequence>
<reference evidence="4 5" key="1">
    <citation type="submission" date="2020-10" db="EMBL/GenBank/DDBJ databases">
        <title>Sequencing the genomes of 1000 actinobacteria strains.</title>
        <authorList>
            <person name="Klenk H.-P."/>
        </authorList>
    </citation>
    <scope>NUCLEOTIDE SEQUENCE [LARGE SCALE GENOMIC DNA]</scope>
    <source>
        <strain evidence="4 5">DSM 43173</strain>
    </source>
</reference>
<dbReference type="Pfam" id="PF00583">
    <property type="entry name" value="Acetyltransf_1"/>
    <property type="match status" value="2"/>
</dbReference>
<protein>
    <submittedName>
        <fullName evidence="4">Mycothiol synthase</fullName>
    </submittedName>
</protein>
<keyword evidence="1" id="KW-0808">Transferase</keyword>
<dbReference type="Gene3D" id="3.40.630.30">
    <property type="match status" value="1"/>
</dbReference>
<dbReference type="PANTHER" id="PTHR43877">
    <property type="entry name" value="AMINOALKYLPHOSPHONATE N-ACETYLTRANSFERASE-RELATED-RELATED"/>
    <property type="match status" value="1"/>
</dbReference>
<proteinExistence type="predicted"/>